<dbReference type="GO" id="GO:0071111">
    <property type="term" value="F:cyclic-guanylate-specific phosphodiesterase activity"/>
    <property type="evidence" value="ECO:0007669"/>
    <property type="project" value="InterPro"/>
</dbReference>
<dbReference type="Proteomes" id="UP000011859">
    <property type="component" value="Chromosome"/>
</dbReference>
<dbReference type="InterPro" id="IPR001633">
    <property type="entry name" value="EAL_dom"/>
</dbReference>
<dbReference type="PANTHER" id="PTHR33121:SF19">
    <property type="entry name" value="CYCLIC DI-GMP PHOSPHODIESTERASE PA2567"/>
    <property type="match status" value="1"/>
</dbReference>
<dbReference type="Gene3D" id="3.30.70.270">
    <property type="match status" value="1"/>
</dbReference>
<sequence precursor="true">MKMTQGSLASSRAGAGIAWPAGDAEPHALPGFDAVARLAATTLGTPLVALLLADGSAFWYTPPGHGDPIRLDGMLLAACRQATRRGVAEVVHDARDDARFLPVDADPAHAVIGFFACEPVFALNGQLLGALFAVDRRPHPPLHAGERNALRDAASLAGTGAALRHYLDRTDPATGLPHRNAFFADLHTHLPGADDTAWLLAVEVAPVARFNAFVRAMGHSYADALMHAVAARVQAWMTPGMQLYQVGTARLALLPAHPHDELLPARLDEFVALLREPIDCLGVPLTLQPGVGLLKVEAHELRGGDPLRRVMNAAHVAQDSVRGWAVYDRTQDERQRQDFFLVTELAAALSERAELELHYQPRVQLASGRCVALEALARWRHPTLGAVPPGVFVPLAEQAGLMRSLTDWVLDHGLAQLAAWLRDGLDVQLSLNVSSADLDATLETRLTAAARRHAVPLARLELEFTESTAMRHSDANRCHLAALREAGVGIAIDDFGIGYSNLDALRQMPASCVKIDKSLVCGLDASRHDAAVVRSMVALAHELGFRVVMEGVETGRVLEAVRGMACDEVQGFHIAHPLPAADVAGWLREHASPPPADRLPG</sequence>
<dbReference type="SUPFAM" id="SSF55073">
    <property type="entry name" value="Nucleotide cyclase"/>
    <property type="match status" value="1"/>
</dbReference>
<dbReference type="CDD" id="cd01948">
    <property type="entry name" value="EAL"/>
    <property type="match status" value="1"/>
</dbReference>
<dbReference type="eggNOG" id="COG5001">
    <property type="taxonomic scope" value="Bacteria"/>
</dbReference>
<keyword evidence="3" id="KW-1185">Reference proteome</keyword>
<dbReference type="InterPro" id="IPR050706">
    <property type="entry name" value="Cyclic-di-GMP_PDE-like"/>
</dbReference>
<dbReference type="SMART" id="SM00267">
    <property type="entry name" value="GGDEF"/>
    <property type="match status" value="1"/>
</dbReference>
<dbReference type="KEGG" id="rhd:R2APBS1_3751"/>
<dbReference type="HOGENOM" id="CLU_000445_70_34_6"/>
<dbReference type="Gene3D" id="3.30.450.40">
    <property type="match status" value="1"/>
</dbReference>
<dbReference type="SUPFAM" id="SSF55781">
    <property type="entry name" value="GAF domain-like"/>
    <property type="match status" value="1"/>
</dbReference>
<dbReference type="OrthoDB" id="9804951at2"/>
<organism evidence="2 3">
    <name type="scientific">Rhodanobacter denitrificans</name>
    <dbReference type="NCBI Taxonomy" id="666685"/>
    <lineage>
        <taxon>Bacteria</taxon>
        <taxon>Pseudomonadati</taxon>
        <taxon>Pseudomonadota</taxon>
        <taxon>Gammaproteobacteria</taxon>
        <taxon>Lysobacterales</taxon>
        <taxon>Rhodanobacteraceae</taxon>
        <taxon>Rhodanobacter</taxon>
    </lineage>
</organism>
<dbReference type="InterPro" id="IPR000160">
    <property type="entry name" value="GGDEF_dom"/>
</dbReference>
<evidence type="ECO:0000313" key="3">
    <source>
        <dbReference type="Proteomes" id="UP000011859"/>
    </source>
</evidence>
<dbReference type="InterPro" id="IPR029016">
    <property type="entry name" value="GAF-like_dom_sf"/>
</dbReference>
<dbReference type="Pfam" id="PF00563">
    <property type="entry name" value="EAL"/>
    <property type="match status" value="1"/>
</dbReference>
<dbReference type="PROSITE" id="PS50883">
    <property type="entry name" value="EAL"/>
    <property type="match status" value="1"/>
</dbReference>
<dbReference type="Pfam" id="PF00990">
    <property type="entry name" value="GGDEF"/>
    <property type="match status" value="1"/>
</dbReference>
<dbReference type="Gene3D" id="3.20.20.450">
    <property type="entry name" value="EAL domain"/>
    <property type="match status" value="1"/>
</dbReference>
<dbReference type="InterPro" id="IPR003018">
    <property type="entry name" value="GAF"/>
</dbReference>
<evidence type="ECO:0000259" key="1">
    <source>
        <dbReference type="PROSITE" id="PS50883"/>
    </source>
</evidence>
<dbReference type="RefSeq" id="WP_015449063.1">
    <property type="nucleotide sequence ID" value="NC_020541.1"/>
</dbReference>
<gene>
    <name evidence="2" type="ORF">R2APBS1_3751</name>
</gene>
<feature type="domain" description="EAL" evidence="1">
    <location>
        <begin position="338"/>
        <end position="591"/>
    </location>
</feature>
<dbReference type="InterPro" id="IPR043128">
    <property type="entry name" value="Rev_trsase/Diguanyl_cyclase"/>
</dbReference>
<dbReference type="STRING" id="666685.R2APBS1_3751"/>
<reference evidence="2 3" key="1">
    <citation type="submission" date="2012-04" db="EMBL/GenBank/DDBJ databases">
        <title>Complete genome of Rhodanobacter sp. 2APBS1.</title>
        <authorList>
            <consortium name="US DOE Joint Genome Institute"/>
            <person name="Huntemann M."/>
            <person name="Wei C.-L."/>
            <person name="Han J."/>
            <person name="Detter J.C."/>
            <person name="Han C."/>
            <person name="Tapia R."/>
            <person name="Munk A.C.C."/>
            <person name="Chen A."/>
            <person name="Krypides N."/>
            <person name="Mavromatis K."/>
            <person name="Markowitz V."/>
            <person name="Szeto E."/>
            <person name="Ivanova N."/>
            <person name="Mikhailova N."/>
            <person name="Ovchinnikova G."/>
            <person name="Pagani I."/>
            <person name="Pati A."/>
            <person name="Goodwin L."/>
            <person name="Peters L."/>
            <person name="Pitluck S."/>
            <person name="Woyke T."/>
            <person name="Prakash O."/>
            <person name="Elkins J."/>
            <person name="Brown S."/>
            <person name="Palumbo A."/>
            <person name="Hemme C."/>
            <person name="Zhou J."/>
            <person name="Watson D."/>
            <person name="Jardine P."/>
            <person name="Kostka J."/>
            <person name="Green S."/>
        </authorList>
    </citation>
    <scope>NUCLEOTIDE SEQUENCE [LARGE SCALE GENOMIC DNA]</scope>
    <source>
        <strain evidence="2 3">2APBS1</strain>
    </source>
</reference>
<evidence type="ECO:0000313" key="2">
    <source>
        <dbReference type="EMBL" id="AGG90810.1"/>
    </source>
</evidence>
<dbReference type="eggNOG" id="COG2203">
    <property type="taxonomic scope" value="Bacteria"/>
</dbReference>
<name>M4NIN4_9GAMM</name>
<dbReference type="InterPro" id="IPR029787">
    <property type="entry name" value="Nucleotide_cyclase"/>
</dbReference>
<dbReference type="SUPFAM" id="SSF141868">
    <property type="entry name" value="EAL domain-like"/>
    <property type="match status" value="1"/>
</dbReference>
<dbReference type="AlphaFoldDB" id="M4NIN4"/>
<dbReference type="EMBL" id="CP003470">
    <property type="protein sequence ID" value="AGG90810.1"/>
    <property type="molecule type" value="Genomic_DNA"/>
</dbReference>
<protein>
    <submittedName>
        <fullName evidence="2">EAL domain-containing protein</fullName>
    </submittedName>
</protein>
<dbReference type="SMART" id="SM00052">
    <property type="entry name" value="EAL"/>
    <property type="match status" value="1"/>
</dbReference>
<accession>M4NIN4</accession>
<dbReference type="InterPro" id="IPR035919">
    <property type="entry name" value="EAL_sf"/>
</dbReference>
<dbReference type="Pfam" id="PF01590">
    <property type="entry name" value="GAF"/>
    <property type="match status" value="1"/>
</dbReference>
<proteinExistence type="predicted"/>
<dbReference type="PANTHER" id="PTHR33121">
    <property type="entry name" value="CYCLIC DI-GMP PHOSPHODIESTERASE PDEF"/>
    <property type="match status" value="1"/>
</dbReference>